<feature type="transmembrane region" description="Helical" evidence="1">
    <location>
        <begin position="110"/>
        <end position="130"/>
    </location>
</feature>
<evidence type="ECO:0000313" key="2">
    <source>
        <dbReference type="EMBL" id="EFM11653.1"/>
    </source>
</evidence>
<evidence type="ECO:0000313" key="3">
    <source>
        <dbReference type="Proteomes" id="UP000005387"/>
    </source>
</evidence>
<proteinExistence type="predicted"/>
<keyword evidence="1" id="KW-0472">Membrane</keyword>
<organism evidence="2 3">
    <name type="scientific">Paenibacillus curdlanolyticus YK9</name>
    <dbReference type="NCBI Taxonomy" id="717606"/>
    <lineage>
        <taxon>Bacteria</taxon>
        <taxon>Bacillati</taxon>
        <taxon>Bacillota</taxon>
        <taxon>Bacilli</taxon>
        <taxon>Bacillales</taxon>
        <taxon>Paenibacillaceae</taxon>
        <taxon>Paenibacillus</taxon>
    </lineage>
</organism>
<dbReference type="AlphaFoldDB" id="E0I6I7"/>
<dbReference type="OrthoDB" id="2584870at2"/>
<feature type="transmembrane region" description="Helical" evidence="1">
    <location>
        <begin position="243"/>
        <end position="259"/>
    </location>
</feature>
<name>E0I6I7_9BACL</name>
<reference evidence="2 3" key="1">
    <citation type="submission" date="2010-07" db="EMBL/GenBank/DDBJ databases">
        <title>The draft genome of Paenibacillus curdlanolyticus YK9.</title>
        <authorList>
            <consortium name="US DOE Joint Genome Institute (JGI-PGF)"/>
            <person name="Lucas S."/>
            <person name="Copeland A."/>
            <person name="Lapidus A."/>
            <person name="Cheng J.-F."/>
            <person name="Bruce D."/>
            <person name="Goodwin L."/>
            <person name="Pitluck S."/>
            <person name="Land M.L."/>
            <person name="Hauser L."/>
            <person name="Chang Y.-J."/>
            <person name="Jeffries C."/>
            <person name="Anderson I.J."/>
            <person name="Johnson E."/>
            <person name="Loganathan U."/>
            <person name="Mulhopadhyay B."/>
            <person name="Kyrpides N."/>
            <person name="Woyke T.J."/>
        </authorList>
    </citation>
    <scope>NUCLEOTIDE SEQUENCE [LARGE SCALE GENOMIC DNA]</scope>
    <source>
        <strain evidence="2 3">YK9</strain>
    </source>
</reference>
<dbReference type="EMBL" id="AEDD01000003">
    <property type="protein sequence ID" value="EFM11653.1"/>
    <property type="molecule type" value="Genomic_DNA"/>
</dbReference>
<feature type="transmembrane region" description="Helical" evidence="1">
    <location>
        <begin position="185"/>
        <end position="206"/>
    </location>
</feature>
<feature type="transmembrane region" description="Helical" evidence="1">
    <location>
        <begin position="150"/>
        <end position="173"/>
    </location>
</feature>
<dbReference type="RefSeq" id="WP_006037274.1">
    <property type="nucleotide sequence ID" value="NZ_AEDD01000003.1"/>
</dbReference>
<protein>
    <submittedName>
        <fullName evidence="2">Uncharacterized protein</fullName>
    </submittedName>
</protein>
<accession>E0I6I7</accession>
<dbReference type="STRING" id="717606.PaecuDRAFT_1259"/>
<dbReference type="Proteomes" id="UP000005387">
    <property type="component" value="Unassembled WGS sequence"/>
</dbReference>
<dbReference type="eggNOG" id="ENOG5032XYJ">
    <property type="taxonomic scope" value="Bacteria"/>
</dbReference>
<sequence length="269" mass="30342">MSMPNDDELKQLERDMNDALAPYTVKPVTSSDTARLLLSLQPAFNDVMHISQPEVEQPAVSSRKQTVSLGRLMRSQIIAYSRAYWAASAALFVMLLFMVDRLGLAAADRAVGWFTILMPAALLGGMLYSFRTWNREMRMIESISPYPPALLLLTRSLIVTLLNVILGLAATLYMEWTDHRFNSLAFLTGWLSLYLLISGVVANVMLRKGLKPALAWGLVLWFIWNYGLGFADFELYRIWEDKLQLIAMAAGLALLAMAYRRSLGIREIK</sequence>
<feature type="transmembrane region" description="Helical" evidence="1">
    <location>
        <begin position="83"/>
        <end position="104"/>
    </location>
</feature>
<keyword evidence="1" id="KW-1133">Transmembrane helix</keyword>
<gene>
    <name evidence="2" type="ORF">PaecuDRAFT_1259</name>
</gene>
<keyword evidence="1" id="KW-0812">Transmembrane</keyword>
<feature type="transmembrane region" description="Helical" evidence="1">
    <location>
        <begin position="213"/>
        <end position="231"/>
    </location>
</feature>
<evidence type="ECO:0000256" key="1">
    <source>
        <dbReference type="SAM" id="Phobius"/>
    </source>
</evidence>
<keyword evidence="3" id="KW-1185">Reference proteome</keyword>